<evidence type="ECO:0000313" key="3">
    <source>
        <dbReference type="Proteomes" id="UP000188342"/>
    </source>
</evidence>
<evidence type="ECO:0000256" key="1">
    <source>
        <dbReference type="SAM" id="Phobius"/>
    </source>
</evidence>
<proteinExistence type="predicted"/>
<keyword evidence="3" id="KW-1185">Reference proteome</keyword>
<name>A0A1R4K475_9ACTN</name>
<keyword evidence="1" id="KW-1133">Transmembrane helix</keyword>
<dbReference type="AlphaFoldDB" id="A0A1R4K475"/>
<reference evidence="2 3" key="1">
    <citation type="submission" date="2017-02" db="EMBL/GenBank/DDBJ databases">
        <authorList>
            <person name="Peterson S.W."/>
        </authorList>
    </citation>
    <scope>NUCLEOTIDE SEQUENCE [LARGE SCALE GENOMIC DNA]</scope>
    <source>
        <strain evidence="2 3">LSP_Lj1</strain>
    </source>
</reference>
<gene>
    <name evidence="2" type="ORF">FM114_11200</name>
</gene>
<keyword evidence="1" id="KW-0812">Transmembrane</keyword>
<evidence type="ECO:0000313" key="2">
    <source>
        <dbReference type="EMBL" id="SJN38885.1"/>
    </source>
</evidence>
<sequence>MKSSPLAALVALVLALVVFWFAAQGYNVVRWRIRYMMPAFISGVLVGVVSTLVLVGRR</sequence>
<organism evidence="2 3">
    <name type="scientific">Luteococcus japonicus LSP_Lj1</name>
    <dbReference type="NCBI Taxonomy" id="1255658"/>
    <lineage>
        <taxon>Bacteria</taxon>
        <taxon>Bacillati</taxon>
        <taxon>Actinomycetota</taxon>
        <taxon>Actinomycetes</taxon>
        <taxon>Propionibacteriales</taxon>
        <taxon>Propionibacteriaceae</taxon>
        <taxon>Luteococcus</taxon>
    </lineage>
</organism>
<dbReference type="Proteomes" id="UP000188342">
    <property type="component" value="Unassembled WGS sequence"/>
</dbReference>
<dbReference type="RefSeq" id="WP_179110685.1">
    <property type="nucleotide sequence ID" value="NZ_FUKQ01000044.1"/>
</dbReference>
<keyword evidence="1" id="KW-0472">Membrane</keyword>
<dbReference type="EMBL" id="FUKQ01000044">
    <property type="protein sequence ID" value="SJN38885.1"/>
    <property type="molecule type" value="Genomic_DNA"/>
</dbReference>
<dbReference type="STRING" id="1255658.FM114_11200"/>
<feature type="transmembrane region" description="Helical" evidence="1">
    <location>
        <begin position="35"/>
        <end position="55"/>
    </location>
</feature>
<accession>A0A1R4K475</accession>
<protein>
    <submittedName>
        <fullName evidence="2">Uncharacterized protein</fullName>
    </submittedName>
</protein>